<dbReference type="SUPFAM" id="SSF52954">
    <property type="entry name" value="Class II aaRS ABD-related"/>
    <property type="match status" value="1"/>
</dbReference>
<dbReference type="InterPro" id="IPR033656">
    <property type="entry name" value="HisRS_anticodon"/>
</dbReference>
<protein>
    <recommendedName>
        <fullName evidence="9">Histidine--tRNA ligase</fullName>
        <ecNumber evidence="9">6.1.1.21</ecNumber>
    </recommendedName>
    <alternativeName>
        <fullName evidence="9">Histidyl-tRNA synthetase</fullName>
        <shortName evidence="9">HisRS</shortName>
    </alternativeName>
</protein>
<dbReference type="GO" id="GO:0004821">
    <property type="term" value="F:histidine-tRNA ligase activity"/>
    <property type="evidence" value="ECO:0007669"/>
    <property type="project" value="UniProtKB-UniRule"/>
</dbReference>
<dbReference type="AlphaFoldDB" id="A0A2P8CYG8"/>
<dbReference type="PIRSF" id="PIRSF001549">
    <property type="entry name" value="His-tRNA_synth"/>
    <property type="match status" value="1"/>
</dbReference>
<organism evidence="12 13">
    <name type="scientific">Taibaiella chishuiensis</name>
    <dbReference type="NCBI Taxonomy" id="1434707"/>
    <lineage>
        <taxon>Bacteria</taxon>
        <taxon>Pseudomonadati</taxon>
        <taxon>Bacteroidota</taxon>
        <taxon>Chitinophagia</taxon>
        <taxon>Chitinophagales</taxon>
        <taxon>Chitinophagaceae</taxon>
        <taxon>Taibaiella</taxon>
    </lineage>
</organism>
<keyword evidence="4 9" id="KW-0547">Nucleotide-binding</keyword>
<evidence type="ECO:0000256" key="7">
    <source>
        <dbReference type="ARBA" id="ARBA00023146"/>
    </source>
</evidence>
<dbReference type="InterPro" id="IPR006195">
    <property type="entry name" value="aa-tRNA-synth_II"/>
</dbReference>
<dbReference type="PROSITE" id="PS50862">
    <property type="entry name" value="AA_TRNA_LIGASE_II"/>
    <property type="match status" value="1"/>
</dbReference>
<evidence type="ECO:0000256" key="5">
    <source>
        <dbReference type="ARBA" id="ARBA00022840"/>
    </source>
</evidence>
<dbReference type="Proteomes" id="UP000240572">
    <property type="component" value="Unassembled WGS sequence"/>
</dbReference>
<evidence type="ECO:0000256" key="6">
    <source>
        <dbReference type="ARBA" id="ARBA00022917"/>
    </source>
</evidence>
<proteinExistence type="inferred from homology"/>
<evidence type="ECO:0000256" key="9">
    <source>
        <dbReference type="HAMAP-Rule" id="MF_00127"/>
    </source>
</evidence>
<dbReference type="InterPro" id="IPR041715">
    <property type="entry name" value="HisRS-like_core"/>
</dbReference>
<sequence>MKPSIPTGTRDFSPGDVRRRQYILKTISTVFELYGYQPLETPSMENLTTLMGKYGDEGDRLIFKILNNGLNNPVKAEKTRAAFENVLTGKNDPNLTERALRYDLTIPFARYVVMHQNDLALPFRRYQMQPVWRADSPQRGRYREFWQCDADVVGSNSLINEAELLAIYREAFNRLGVPGIQVKINSRKILAGLAECCGAPELMADITVAIDKLDKIGMEGVEKELLERGLTEEQIRFITSYLAIKGDTGAQLAEMASLLAGSDMAQRGITELQDTIALHNQLKNKDWDSQLVVDFTLARGLSYYTGIITEVSTTAVKMGSIGGGGRYDDLTGLFGLKGLSGVGISFGIDRIYDVMTELNLYPDTLATSTKVIFVNIEAEAAPAILGYVARLRQAGIASEYYPDKAKFDKQMKYADKRNIPFVGIVGSDELAASVITLKDMRNGEQKKLNAAEIVDFLSKAQ</sequence>
<dbReference type="HAMAP" id="MF_00127">
    <property type="entry name" value="His_tRNA_synth"/>
    <property type="match status" value="1"/>
</dbReference>
<dbReference type="RefSeq" id="WP_106524356.1">
    <property type="nucleotide sequence ID" value="NZ_PYGD01000009.1"/>
</dbReference>
<keyword evidence="5 9" id="KW-0067">ATP-binding</keyword>
<dbReference type="PANTHER" id="PTHR11476">
    <property type="entry name" value="HISTIDYL-TRNA SYNTHETASE"/>
    <property type="match status" value="1"/>
</dbReference>
<dbReference type="Gene3D" id="3.40.50.800">
    <property type="entry name" value="Anticodon-binding domain"/>
    <property type="match status" value="1"/>
</dbReference>
<dbReference type="InterPro" id="IPR015807">
    <property type="entry name" value="His-tRNA-ligase"/>
</dbReference>
<evidence type="ECO:0000313" key="13">
    <source>
        <dbReference type="Proteomes" id="UP000240572"/>
    </source>
</evidence>
<evidence type="ECO:0000256" key="1">
    <source>
        <dbReference type="ARBA" id="ARBA00008226"/>
    </source>
</evidence>
<accession>A0A2P8CYG8</accession>
<feature type="binding site" evidence="10">
    <location>
        <position position="151"/>
    </location>
    <ligand>
        <name>L-histidine</name>
        <dbReference type="ChEBI" id="CHEBI:57595"/>
    </ligand>
</feature>
<evidence type="ECO:0000259" key="11">
    <source>
        <dbReference type="PROSITE" id="PS50862"/>
    </source>
</evidence>
<dbReference type="GO" id="GO:0006427">
    <property type="term" value="P:histidyl-tRNA aminoacylation"/>
    <property type="evidence" value="ECO:0007669"/>
    <property type="project" value="UniProtKB-UniRule"/>
</dbReference>
<dbReference type="GO" id="GO:0005524">
    <property type="term" value="F:ATP binding"/>
    <property type="evidence" value="ECO:0007669"/>
    <property type="project" value="UniProtKB-UniRule"/>
</dbReference>
<comment type="catalytic activity">
    <reaction evidence="8 9">
        <text>tRNA(His) + L-histidine + ATP = L-histidyl-tRNA(His) + AMP + diphosphate + H(+)</text>
        <dbReference type="Rhea" id="RHEA:17313"/>
        <dbReference type="Rhea" id="RHEA-COMP:9665"/>
        <dbReference type="Rhea" id="RHEA-COMP:9689"/>
        <dbReference type="ChEBI" id="CHEBI:15378"/>
        <dbReference type="ChEBI" id="CHEBI:30616"/>
        <dbReference type="ChEBI" id="CHEBI:33019"/>
        <dbReference type="ChEBI" id="CHEBI:57595"/>
        <dbReference type="ChEBI" id="CHEBI:78442"/>
        <dbReference type="ChEBI" id="CHEBI:78527"/>
        <dbReference type="ChEBI" id="CHEBI:456215"/>
        <dbReference type="EC" id="6.1.1.21"/>
    </reaction>
</comment>
<comment type="subunit">
    <text evidence="2 9">Homodimer.</text>
</comment>
<dbReference type="InterPro" id="IPR004154">
    <property type="entry name" value="Anticodon-bd"/>
</dbReference>
<dbReference type="Pfam" id="PF13393">
    <property type="entry name" value="tRNA-synt_His"/>
    <property type="match status" value="1"/>
</dbReference>
<feature type="binding site" evidence="10">
    <location>
        <begin position="303"/>
        <end position="304"/>
    </location>
    <ligand>
        <name>L-histidine</name>
        <dbReference type="ChEBI" id="CHEBI:57595"/>
    </ligand>
</feature>
<name>A0A2P8CYG8_9BACT</name>
<feature type="binding site" evidence="10">
    <location>
        <position position="299"/>
    </location>
    <ligand>
        <name>L-histidine</name>
        <dbReference type="ChEBI" id="CHEBI:57595"/>
    </ligand>
</feature>
<dbReference type="InterPro" id="IPR036621">
    <property type="entry name" value="Anticodon-bd_dom_sf"/>
</dbReference>
<dbReference type="EC" id="6.1.1.21" evidence="9"/>
<dbReference type="NCBIfam" id="TIGR00442">
    <property type="entry name" value="hisS"/>
    <property type="match status" value="1"/>
</dbReference>
<gene>
    <name evidence="9" type="primary">hisS</name>
    <name evidence="12" type="ORF">B0I18_10913</name>
</gene>
<dbReference type="OrthoDB" id="9800814at2"/>
<evidence type="ECO:0000256" key="2">
    <source>
        <dbReference type="ARBA" id="ARBA00011738"/>
    </source>
</evidence>
<dbReference type="SUPFAM" id="SSF55681">
    <property type="entry name" value="Class II aaRS and biotin synthetases"/>
    <property type="match status" value="1"/>
</dbReference>
<keyword evidence="6 9" id="KW-0648">Protein biosynthesis</keyword>
<dbReference type="InterPro" id="IPR004516">
    <property type="entry name" value="HisRS/HisZ"/>
</dbReference>
<comment type="subcellular location">
    <subcellularLocation>
        <location evidence="9">Cytoplasm</location>
    </subcellularLocation>
</comment>
<feature type="domain" description="Aminoacyl-transfer RNA synthetases class-II family profile" evidence="11">
    <location>
        <begin position="1"/>
        <end position="382"/>
    </location>
</feature>
<feature type="binding site" evidence="10">
    <location>
        <position position="147"/>
    </location>
    <ligand>
        <name>L-histidine</name>
        <dbReference type="ChEBI" id="CHEBI:57595"/>
    </ligand>
</feature>
<comment type="caution">
    <text evidence="12">The sequence shown here is derived from an EMBL/GenBank/DDBJ whole genome shotgun (WGS) entry which is preliminary data.</text>
</comment>
<keyword evidence="3 9" id="KW-0436">Ligase</keyword>
<keyword evidence="7 9" id="KW-0030">Aminoacyl-tRNA synthetase</keyword>
<evidence type="ECO:0000256" key="3">
    <source>
        <dbReference type="ARBA" id="ARBA00022598"/>
    </source>
</evidence>
<dbReference type="Pfam" id="PF03129">
    <property type="entry name" value="HGTP_anticodon"/>
    <property type="match status" value="1"/>
</dbReference>
<dbReference type="CDD" id="cd00859">
    <property type="entry name" value="HisRS_anticodon"/>
    <property type="match status" value="1"/>
</dbReference>
<feature type="binding site" evidence="10">
    <location>
        <begin position="103"/>
        <end position="105"/>
    </location>
    <ligand>
        <name>L-histidine</name>
        <dbReference type="ChEBI" id="CHEBI:57595"/>
    </ligand>
</feature>
<evidence type="ECO:0000256" key="8">
    <source>
        <dbReference type="ARBA" id="ARBA00047639"/>
    </source>
</evidence>
<keyword evidence="9" id="KW-0963">Cytoplasm</keyword>
<keyword evidence="13" id="KW-1185">Reference proteome</keyword>
<feature type="binding site" evidence="10">
    <location>
        <position position="133"/>
    </location>
    <ligand>
        <name>L-histidine</name>
        <dbReference type="ChEBI" id="CHEBI:57595"/>
    </ligand>
</feature>
<dbReference type="Gene3D" id="3.30.930.10">
    <property type="entry name" value="Bira Bifunctional Protein, Domain 2"/>
    <property type="match status" value="1"/>
</dbReference>
<evidence type="ECO:0000313" key="12">
    <source>
        <dbReference type="EMBL" id="PSK90008.1"/>
    </source>
</evidence>
<comment type="similarity">
    <text evidence="1 9">Belongs to the class-II aminoacyl-tRNA synthetase family.</text>
</comment>
<dbReference type="EMBL" id="PYGD01000009">
    <property type="protein sequence ID" value="PSK90008.1"/>
    <property type="molecule type" value="Genomic_DNA"/>
</dbReference>
<reference evidence="12 13" key="1">
    <citation type="submission" date="2018-03" db="EMBL/GenBank/DDBJ databases">
        <title>Genomic Encyclopedia of Type Strains, Phase III (KMG-III): the genomes of soil and plant-associated and newly described type strains.</title>
        <authorList>
            <person name="Whitman W."/>
        </authorList>
    </citation>
    <scope>NUCLEOTIDE SEQUENCE [LARGE SCALE GENOMIC DNA]</scope>
    <source>
        <strain evidence="12 13">CGMCC 1.12700</strain>
    </source>
</reference>
<dbReference type="GO" id="GO:0005737">
    <property type="term" value="C:cytoplasm"/>
    <property type="evidence" value="ECO:0007669"/>
    <property type="project" value="UniProtKB-SubCell"/>
</dbReference>
<dbReference type="PANTHER" id="PTHR11476:SF7">
    <property type="entry name" value="HISTIDINE--TRNA LIGASE"/>
    <property type="match status" value="1"/>
</dbReference>
<dbReference type="CDD" id="cd00773">
    <property type="entry name" value="HisRS-like_core"/>
    <property type="match status" value="1"/>
</dbReference>
<evidence type="ECO:0000256" key="4">
    <source>
        <dbReference type="ARBA" id="ARBA00022741"/>
    </source>
</evidence>
<dbReference type="InterPro" id="IPR045864">
    <property type="entry name" value="aa-tRNA-synth_II/BPL/LPL"/>
</dbReference>
<evidence type="ECO:0000256" key="10">
    <source>
        <dbReference type="PIRSR" id="PIRSR001549-1"/>
    </source>
</evidence>